<sequence>MEQHKAGRDLWRDVRCPFWNLQTELDGRGVEDAIAAAMLPEKQFENGFFTDAPRRVLANLLRKGGSVATLLEWMAEPRPLPPPTAVPEPASIPDPPPPENRGRGAGARKSAFKKKHSAGREWSLNLNVPISRAGLNRNNLLSLQS</sequence>
<reference evidence="2 3" key="1">
    <citation type="submission" date="2017-06" db="EMBL/GenBank/DDBJ databases">
        <authorList>
            <person name="Kim H.J."/>
            <person name="Triplett B.A."/>
        </authorList>
    </citation>
    <scope>NUCLEOTIDE SEQUENCE [LARGE SCALE GENOMIC DNA]</scope>
    <source>
        <strain evidence="2 3">DSM 18704</strain>
    </source>
</reference>
<dbReference type="Proteomes" id="UP000198356">
    <property type="component" value="Unassembled WGS sequence"/>
</dbReference>
<feature type="compositionally biased region" description="Pro residues" evidence="1">
    <location>
        <begin position="78"/>
        <end position="99"/>
    </location>
</feature>
<evidence type="ECO:0000313" key="3">
    <source>
        <dbReference type="Proteomes" id="UP000198356"/>
    </source>
</evidence>
<protein>
    <submittedName>
        <fullName evidence="2">Uncharacterized protein</fullName>
    </submittedName>
</protein>
<gene>
    <name evidence="2" type="ORF">SAMN05421770_11521</name>
</gene>
<feature type="region of interest" description="Disordered" evidence="1">
    <location>
        <begin position="77"/>
        <end position="118"/>
    </location>
</feature>
<evidence type="ECO:0000313" key="2">
    <source>
        <dbReference type="EMBL" id="SNT43213.1"/>
    </source>
</evidence>
<name>A0A239MLS7_9BACT</name>
<evidence type="ECO:0000256" key="1">
    <source>
        <dbReference type="SAM" id="MobiDB-lite"/>
    </source>
</evidence>
<accession>A0A239MLS7</accession>
<keyword evidence="3" id="KW-1185">Reference proteome</keyword>
<dbReference type="RefSeq" id="WP_089410443.1">
    <property type="nucleotide sequence ID" value="NZ_FZOU01000015.1"/>
</dbReference>
<organism evidence="2 3">
    <name type="scientific">Granulicella rosea</name>
    <dbReference type="NCBI Taxonomy" id="474952"/>
    <lineage>
        <taxon>Bacteria</taxon>
        <taxon>Pseudomonadati</taxon>
        <taxon>Acidobacteriota</taxon>
        <taxon>Terriglobia</taxon>
        <taxon>Terriglobales</taxon>
        <taxon>Acidobacteriaceae</taxon>
        <taxon>Granulicella</taxon>
    </lineage>
</organism>
<dbReference type="EMBL" id="FZOU01000015">
    <property type="protein sequence ID" value="SNT43213.1"/>
    <property type="molecule type" value="Genomic_DNA"/>
</dbReference>
<proteinExistence type="predicted"/>
<dbReference type="OrthoDB" id="102453at2"/>
<dbReference type="AlphaFoldDB" id="A0A239MLS7"/>